<dbReference type="Proteomes" id="UP000198728">
    <property type="component" value="Unassembled WGS sequence"/>
</dbReference>
<organism evidence="2 3">
    <name type="scientific">Tropicimonas isoalkanivorans</name>
    <dbReference type="NCBI Taxonomy" id="441112"/>
    <lineage>
        <taxon>Bacteria</taxon>
        <taxon>Pseudomonadati</taxon>
        <taxon>Pseudomonadota</taxon>
        <taxon>Alphaproteobacteria</taxon>
        <taxon>Rhodobacterales</taxon>
        <taxon>Roseobacteraceae</taxon>
        <taxon>Tropicimonas</taxon>
    </lineage>
</organism>
<name>A0A1I1G502_9RHOB</name>
<dbReference type="InterPro" id="IPR018919">
    <property type="entry name" value="DUF2484"/>
</dbReference>
<reference evidence="2 3" key="1">
    <citation type="submission" date="2016-10" db="EMBL/GenBank/DDBJ databases">
        <authorList>
            <person name="de Groot N.N."/>
        </authorList>
    </citation>
    <scope>NUCLEOTIDE SEQUENCE [LARGE SCALE GENOMIC DNA]</scope>
    <source>
        <strain evidence="2 3">DSM 19548</strain>
    </source>
</reference>
<keyword evidence="1" id="KW-0472">Membrane</keyword>
<protein>
    <recommendedName>
        <fullName evidence="4">UDP-N-acetylmuramate--alanine ligase</fullName>
    </recommendedName>
</protein>
<dbReference type="OrthoDB" id="7869914at2"/>
<evidence type="ECO:0008006" key="4">
    <source>
        <dbReference type="Google" id="ProtNLM"/>
    </source>
</evidence>
<keyword evidence="3" id="KW-1185">Reference proteome</keyword>
<proteinExistence type="predicted"/>
<sequence length="92" mass="10159">MNALFWGCIWVVAATVVAVLPMRYQYVPGVGLLLAAPILIWQIGAAYGWPALLVAAFAFASMFRKPLRYFALRAVGRSREDARSQVTGEVTR</sequence>
<evidence type="ECO:0000313" key="3">
    <source>
        <dbReference type="Proteomes" id="UP000198728"/>
    </source>
</evidence>
<dbReference type="RefSeq" id="WP_093359768.1">
    <property type="nucleotide sequence ID" value="NZ_FOLG01000002.1"/>
</dbReference>
<dbReference type="Pfam" id="PF10658">
    <property type="entry name" value="DUF2484"/>
    <property type="match status" value="1"/>
</dbReference>
<gene>
    <name evidence="2" type="ORF">SAMN04488094_102418</name>
</gene>
<dbReference type="EMBL" id="FOLG01000002">
    <property type="protein sequence ID" value="SFC06581.1"/>
    <property type="molecule type" value="Genomic_DNA"/>
</dbReference>
<dbReference type="STRING" id="441112.SAMN04488094_102418"/>
<keyword evidence="1" id="KW-0812">Transmembrane</keyword>
<evidence type="ECO:0000256" key="1">
    <source>
        <dbReference type="SAM" id="Phobius"/>
    </source>
</evidence>
<feature type="transmembrane region" description="Helical" evidence="1">
    <location>
        <begin position="34"/>
        <end position="60"/>
    </location>
</feature>
<accession>A0A1I1G502</accession>
<dbReference type="AlphaFoldDB" id="A0A1I1G502"/>
<keyword evidence="1" id="KW-1133">Transmembrane helix</keyword>
<evidence type="ECO:0000313" key="2">
    <source>
        <dbReference type="EMBL" id="SFC06581.1"/>
    </source>
</evidence>